<evidence type="ECO:0000256" key="1">
    <source>
        <dbReference type="ARBA" id="ARBA00023125"/>
    </source>
</evidence>
<accession>A0ABS1P4W6</accession>
<dbReference type="InterPro" id="IPR023772">
    <property type="entry name" value="DNA-bd_HTH_TetR-type_CS"/>
</dbReference>
<keyword evidence="5" id="KW-1185">Reference proteome</keyword>
<dbReference type="PANTHER" id="PTHR43479:SF11">
    <property type="entry name" value="ACREF_ENVCD OPERON REPRESSOR-RELATED"/>
    <property type="match status" value="1"/>
</dbReference>
<dbReference type="Proteomes" id="UP000621386">
    <property type="component" value="Unassembled WGS sequence"/>
</dbReference>
<dbReference type="PROSITE" id="PS50977">
    <property type="entry name" value="HTH_TETR_2"/>
    <property type="match status" value="1"/>
</dbReference>
<dbReference type="Pfam" id="PF00440">
    <property type="entry name" value="TetR_N"/>
    <property type="match status" value="1"/>
</dbReference>
<reference evidence="4 5" key="1">
    <citation type="submission" date="2021-01" db="EMBL/GenBank/DDBJ databases">
        <title>WGS of actinomycetes isolated from Thailand.</title>
        <authorList>
            <person name="Thawai C."/>
        </authorList>
    </citation>
    <scope>NUCLEOTIDE SEQUENCE [LARGE SCALE GENOMIC DNA]</scope>
    <source>
        <strain evidence="4 5">CH5-8</strain>
    </source>
</reference>
<dbReference type="InterPro" id="IPR001647">
    <property type="entry name" value="HTH_TetR"/>
</dbReference>
<evidence type="ECO:0000256" key="2">
    <source>
        <dbReference type="PROSITE-ProRule" id="PRU00335"/>
    </source>
</evidence>
<evidence type="ECO:0000313" key="4">
    <source>
        <dbReference type="EMBL" id="MBL1107107.1"/>
    </source>
</evidence>
<feature type="domain" description="HTH tetR-type" evidence="3">
    <location>
        <begin position="14"/>
        <end position="74"/>
    </location>
</feature>
<dbReference type="PANTHER" id="PTHR43479">
    <property type="entry name" value="ACREF/ENVCD OPERON REPRESSOR-RELATED"/>
    <property type="match status" value="1"/>
</dbReference>
<sequence length="199" mass="23139">MGVTMDGTKQQRRGNTRQRIQDVALELFAEQGYEKTSLREIAERLDVTKAALYYHFKTKEEIIVSLFEDLTKPIEDLIEWGRRQPHTLETKQEILRRYSEALAGAEPLFRFMQENQATVRELRIGDTFKDRMRGLRDILINPEAQLVDQVRSVSAMFTLHAGMFVMHDLEGDPEKKREAVLEVALDLVKQAHEHARETD</sequence>
<evidence type="ECO:0000259" key="3">
    <source>
        <dbReference type="PROSITE" id="PS50977"/>
    </source>
</evidence>
<comment type="caution">
    <text evidence="4">The sequence shown here is derived from an EMBL/GenBank/DDBJ whole genome shotgun (WGS) entry which is preliminary data.</text>
</comment>
<protein>
    <submittedName>
        <fullName evidence="4">TetR/AcrR family transcriptional regulator</fullName>
    </submittedName>
</protein>
<dbReference type="SUPFAM" id="SSF46689">
    <property type="entry name" value="Homeodomain-like"/>
    <property type="match status" value="1"/>
</dbReference>
<dbReference type="PRINTS" id="PR00455">
    <property type="entry name" value="HTHTETR"/>
</dbReference>
<organism evidence="4 5">
    <name type="scientific">Streptomyces musisoli</name>
    <dbReference type="NCBI Taxonomy" id="2802280"/>
    <lineage>
        <taxon>Bacteria</taxon>
        <taxon>Bacillati</taxon>
        <taxon>Actinomycetota</taxon>
        <taxon>Actinomycetes</taxon>
        <taxon>Kitasatosporales</taxon>
        <taxon>Streptomycetaceae</taxon>
        <taxon>Streptomyces</taxon>
    </lineage>
</organism>
<dbReference type="PROSITE" id="PS01081">
    <property type="entry name" value="HTH_TETR_1"/>
    <property type="match status" value="1"/>
</dbReference>
<name>A0ABS1P4W6_9ACTN</name>
<proteinExistence type="predicted"/>
<feature type="DNA-binding region" description="H-T-H motif" evidence="2">
    <location>
        <begin position="37"/>
        <end position="56"/>
    </location>
</feature>
<dbReference type="RefSeq" id="WP_201820690.1">
    <property type="nucleotide sequence ID" value="NZ_JAERRH010000007.1"/>
</dbReference>
<dbReference type="InterPro" id="IPR009057">
    <property type="entry name" value="Homeodomain-like_sf"/>
</dbReference>
<gene>
    <name evidence="4" type="ORF">JK361_21285</name>
</gene>
<evidence type="ECO:0000313" key="5">
    <source>
        <dbReference type="Proteomes" id="UP000621386"/>
    </source>
</evidence>
<keyword evidence="1 2" id="KW-0238">DNA-binding</keyword>
<dbReference type="Gene3D" id="1.10.357.10">
    <property type="entry name" value="Tetracycline Repressor, domain 2"/>
    <property type="match status" value="1"/>
</dbReference>
<dbReference type="InterPro" id="IPR050624">
    <property type="entry name" value="HTH-type_Tx_Regulator"/>
</dbReference>
<dbReference type="EMBL" id="JAERRH010000007">
    <property type="protein sequence ID" value="MBL1107107.1"/>
    <property type="molecule type" value="Genomic_DNA"/>
</dbReference>